<gene>
    <name evidence="1" type="ORF">CY34DRAFT_806531</name>
</gene>
<dbReference type="InParanoid" id="A0A0D0BC86"/>
<dbReference type="EMBL" id="KN835281">
    <property type="protein sequence ID" value="KIK41048.1"/>
    <property type="molecule type" value="Genomic_DNA"/>
</dbReference>
<reference evidence="2" key="2">
    <citation type="submission" date="2015-01" db="EMBL/GenBank/DDBJ databases">
        <title>Evolutionary Origins and Diversification of the Mycorrhizal Mutualists.</title>
        <authorList>
            <consortium name="DOE Joint Genome Institute"/>
            <consortium name="Mycorrhizal Genomics Consortium"/>
            <person name="Kohler A."/>
            <person name="Kuo A."/>
            <person name="Nagy L.G."/>
            <person name="Floudas D."/>
            <person name="Copeland A."/>
            <person name="Barry K.W."/>
            <person name="Cichocki N."/>
            <person name="Veneault-Fourrey C."/>
            <person name="LaButti K."/>
            <person name="Lindquist E.A."/>
            <person name="Lipzen A."/>
            <person name="Lundell T."/>
            <person name="Morin E."/>
            <person name="Murat C."/>
            <person name="Riley R."/>
            <person name="Ohm R."/>
            <person name="Sun H."/>
            <person name="Tunlid A."/>
            <person name="Henrissat B."/>
            <person name="Grigoriev I.V."/>
            <person name="Hibbett D.S."/>
            <person name="Martin F."/>
        </authorList>
    </citation>
    <scope>NUCLEOTIDE SEQUENCE [LARGE SCALE GENOMIC DNA]</scope>
    <source>
        <strain evidence="2">UH-Slu-Lm8-n1</strain>
    </source>
</reference>
<accession>A0A0D0BC86</accession>
<organism evidence="1 2">
    <name type="scientific">Suillus luteus UH-Slu-Lm8-n1</name>
    <dbReference type="NCBI Taxonomy" id="930992"/>
    <lineage>
        <taxon>Eukaryota</taxon>
        <taxon>Fungi</taxon>
        <taxon>Dikarya</taxon>
        <taxon>Basidiomycota</taxon>
        <taxon>Agaricomycotina</taxon>
        <taxon>Agaricomycetes</taxon>
        <taxon>Agaricomycetidae</taxon>
        <taxon>Boletales</taxon>
        <taxon>Suillineae</taxon>
        <taxon>Suillaceae</taxon>
        <taxon>Suillus</taxon>
    </lineage>
</organism>
<evidence type="ECO:0000313" key="1">
    <source>
        <dbReference type="EMBL" id="KIK41048.1"/>
    </source>
</evidence>
<protein>
    <submittedName>
        <fullName evidence="1">Uncharacterized protein</fullName>
    </submittedName>
</protein>
<dbReference type="Proteomes" id="UP000054485">
    <property type="component" value="Unassembled WGS sequence"/>
</dbReference>
<reference evidence="1 2" key="1">
    <citation type="submission" date="2014-04" db="EMBL/GenBank/DDBJ databases">
        <authorList>
            <consortium name="DOE Joint Genome Institute"/>
            <person name="Kuo A."/>
            <person name="Ruytinx J."/>
            <person name="Rineau F."/>
            <person name="Colpaert J."/>
            <person name="Kohler A."/>
            <person name="Nagy L.G."/>
            <person name="Floudas D."/>
            <person name="Copeland A."/>
            <person name="Barry K.W."/>
            <person name="Cichocki N."/>
            <person name="Veneault-Fourrey C."/>
            <person name="LaButti K."/>
            <person name="Lindquist E.A."/>
            <person name="Lipzen A."/>
            <person name="Lundell T."/>
            <person name="Morin E."/>
            <person name="Murat C."/>
            <person name="Sun H."/>
            <person name="Tunlid A."/>
            <person name="Henrissat B."/>
            <person name="Grigoriev I.V."/>
            <person name="Hibbett D.S."/>
            <person name="Martin F."/>
            <person name="Nordberg H.P."/>
            <person name="Cantor M.N."/>
            <person name="Hua S.X."/>
        </authorList>
    </citation>
    <scope>NUCLEOTIDE SEQUENCE [LARGE SCALE GENOMIC DNA]</scope>
    <source>
        <strain evidence="1 2">UH-Slu-Lm8-n1</strain>
    </source>
</reference>
<evidence type="ECO:0000313" key="2">
    <source>
        <dbReference type="Proteomes" id="UP000054485"/>
    </source>
</evidence>
<dbReference type="AlphaFoldDB" id="A0A0D0BC86"/>
<dbReference type="HOGENOM" id="CLU_2528959_0_0_1"/>
<proteinExistence type="predicted"/>
<name>A0A0D0BC86_9AGAM</name>
<keyword evidence="2" id="KW-1185">Reference proteome</keyword>
<sequence length="84" mass="9257">MILYRSHTYSQLGNSSSSLRADLIVVPYGRPAQALLSNRTCPRFGNCHSTYHKPGHYRDQTGTLIGNLLCQGNSTPASSNFFIP</sequence>